<dbReference type="Gene3D" id="1.10.1020.10">
    <property type="entry name" value="Adenine-specific Methyltransferase, Domain 2"/>
    <property type="match status" value="1"/>
</dbReference>
<evidence type="ECO:0000256" key="1">
    <source>
        <dbReference type="ARBA" id="ARBA00011900"/>
    </source>
</evidence>
<protein>
    <recommendedName>
        <fullName evidence="1">site-specific DNA-methyltransferase (adenine-specific)</fullName>
        <ecNumber evidence="1">2.1.1.72</ecNumber>
    </recommendedName>
</protein>
<dbReference type="Proteomes" id="UP000256709">
    <property type="component" value="Unassembled WGS sequence"/>
</dbReference>
<dbReference type="EC" id="2.1.1.72" evidence="1"/>
<gene>
    <name evidence="4" type="ORF">B7R21_13250</name>
</gene>
<dbReference type="GO" id="GO:0009007">
    <property type="term" value="F:site-specific DNA-methyltransferase (adenine-specific) activity"/>
    <property type="evidence" value="ECO:0007669"/>
    <property type="project" value="InterPro"/>
</dbReference>
<evidence type="ECO:0000256" key="2">
    <source>
        <dbReference type="ARBA" id="ARBA00047942"/>
    </source>
</evidence>
<comment type="caution">
    <text evidence="4">The sequence shown here is derived from an EMBL/GenBank/DDBJ whole genome shotgun (WGS) entry which is preliminary data.</text>
</comment>
<dbReference type="InterPro" id="IPR023095">
    <property type="entry name" value="Ade_MeTrfase_dom_2"/>
</dbReference>
<evidence type="ECO:0000313" key="4">
    <source>
        <dbReference type="EMBL" id="RFA11418.1"/>
    </source>
</evidence>
<proteinExistence type="predicted"/>
<dbReference type="SUPFAM" id="SSF53335">
    <property type="entry name" value="S-adenosyl-L-methionine-dependent methyltransferases"/>
    <property type="match status" value="1"/>
</dbReference>
<comment type="catalytic activity">
    <reaction evidence="2">
        <text>a 2'-deoxyadenosine in DNA + S-adenosyl-L-methionine = an N(6)-methyl-2'-deoxyadenosine in DNA + S-adenosyl-L-homocysteine + H(+)</text>
        <dbReference type="Rhea" id="RHEA:15197"/>
        <dbReference type="Rhea" id="RHEA-COMP:12418"/>
        <dbReference type="Rhea" id="RHEA-COMP:12419"/>
        <dbReference type="ChEBI" id="CHEBI:15378"/>
        <dbReference type="ChEBI" id="CHEBI:57856"/>
        <dbReference type="ChEBI" id="CHEBI:59789"/>
        <dbReference type="ChEBI" id="CHEBI:90615"/>
        <dbReference type="ChEBI" id="CHEBI:90616"/>
        <dbReference type="EC" id="2.1.1.72"/>
    </reaction>
</comment>
<dbReference type="EMBL" id="NBXA01000025">
    <property type="protein sequence ID" value="RFA11418.1"/>
    <property type="molecule type" value="Genomic_DNA"/>
</dbReference>
<feature type="region of interest" description="Disordered" evidence="3">
    <location>
        <begin position="84"/>
        <end position="106"/>
    </location>
</feature>
<name>A0A3E0VPQ0_9MICO</name>
<dbReference type="AlphaFoldDB" id="A0A3E0VPQ0"/>
<evidence type="ECO:0000313" key="5">
    <source>
        <dbReference type="Proteomes" id="UP000256709"/>
    </source>
</evidence>
<organism evidence="4 5">
    <name type="scientific">Subtercola boreus</name>
    <dbReference type="NCBI Taxonomy" id="120213"/>
    <lineage>
        <taxon>Bacteria</taxon>
        <taxon>Bacillati</taxon>
        <taxon>Actinomycetota</taxon>
        <taxon>Actinomycetes</taxon>
        <taxon>Micrococcales</taxon>
        <taxon>Microbacteriaceae</taxon>
        <taxon>Subtercola</taxon>
    </lineage>
</organism>
<reference evidence="4 5" key="1">
    <citation type="submission" date="2017-04" db="EMBL/GenBank/DDBJ databases">
        <title>Comparative genome analysis of Subtercola boreus.</title>
        <authorList>
            <person name="Cho Y.-J."/>
            <person name="Cho A."/>
            <person name="Kim O.-S."/>
            <person name="Lee J.-I."/>
        </authorList>
    </citation>
    <scope>NUCLEOTIDE SEQUENCE [LARGE SCALE GENOMIC DNA]</scope>
    <source>
        <strain evidence="4 5">P27444</strain>
    </source>
</reference>
<evidence type="ECO:0000256" key="3">
    <source>
        <dbReference type="SAM" id="MobiDB-lite"/>
    </source>
</evidence>
<dbReference type="InterPro" id="IPR029063">
    <property type="entry name" value="SAM-dependent_MTases_sf"/>
</dbReference>
<dbReference type="Gene3D" id="3.40.50.150">
    <property type="entry name" value="Vaccinia Virus protein VP39"/>
    <property type="match status" value="1"/>
</dbReference>
<accession>A0A3E0VPQ0</accession>
<sequence length="269" mass="28716">MADFALECVPEYFGEYYEPFLGGGAVAIALMERKPGTTFRLSSDHSELVITWQILQSDVGRLVQLVAQHRDRHDHVHRAAVVAQADPESAGGSAGSAGSPGSPGSAGSAGSLANLGALASLSPVERAARFVYLRGSAGRDTVAFDEANLRGVSRLLMNRDVTIRERHFYDIVAEVREEDLVFFDPPFAGAGSGTGSEFVRETRSLADTLTARGAYLLAPEPAAPEEGAPAVYAGWKTMAVAADRGDGDRLWANGTLDRVLRRAARRRDG</sequence>